<dbReference type="Gene3D" id="3.40.50.720">
    <property type="entry name" value="NAD(P)-binding Rossmann-like Domain"/>
    <property type="match status" value="1"/>
</dbReference>
<feature type="transmembrane region" description="Helical" evidence="9">
    <location>
        <begin position="201"/>
        <end position="220"/>
    </location>
</feature>
<dbReference type="GO" id="GO:0034220">
    <property type="term" value="P:monoatomic ion transmembrane transport"/>
    <property type="evidence" value="ECO:0007669"/>
    <property type="project" value="UniProtKB-KW"/>
</dbReference>
<gene>
    <name evidence="11" type="primary">PanCASTOR</name>
    <name evidence="11" type="ORF">PanWU01x14_023060</name>
</gene>
<evidence type="ECO:0000256" key="7">
    <source>
        <dbReference type="ARBA" id="ARBA00023303"/>
    </source>
</evidence>
<dbReference type="InterPro" id="IPR003148">
    <property type="entry name" value="RCK_N"/>
</dbReference>
<name>A0A2P5DXD5_PARAD</name>
<evidence type="ECO:0000256" key="9">
    <source>
        <dbReference type="SAM" id="Phobius"/>
    </source>
</evidence>
<feature type="compositionally biased region" description="Low complexity" evidence="8">
    <location>
        <begin position="50"/>
        <end position="60"/>
    </location>
</feature>
<evidence type="ECO:0000259" key="10">
    <source>
        <dbReference type="PROSITE" id="PS51201"/>
    </source>
</evidence>
<evidence type="ECO:0000313" key="11">
    <source>
        <dbReference type="EMBL" id="PON77952.1"/>
    </source>
</evidence>
<evidence type="ECO:0000313" key="12">
    <source>
        <dbReference type="Proteomes" id="UP000237105"/>
    </source>
</evidence>
<dbReference type="GO" id="GO:0031965">
    <property type="term" value="C:nuclear membrane"/>
    <property type="evidence" value="ECO:0007669"/>
    <property type="project" value="UniProtKB-SubCell"/>
</dbReference>
<dbReference type="SUPFAM" id="SSF51735">
    <property type="entry name" value="NAD(P)-binding Rossmann-fold domains"/>
    <property type="match status" value="1"/>
</dbReference>
<dbReference type="AlphaFoldDB" id="A0A2P5DXD5"/>
<dbReference type="InterPro" id="IPR036291">
    <property type="entry name" value="NAD(P)-bd_dom_sf"/>
</dbReference>
<evidence type="ECO:0000256" key="3">
    <source>
        <dbReference type="ARBA" id="ARBA00022692"/>
    </source>
</evidence>
<dbReference type="SUPFAM" id="SSF81324">
    <property type="entry name" value="Voltage-gated potassium channels"/>
    <property type="match status" value="1"/>
</dbReference>
<keyword evidence="7" id="KW-0407">Ion channel</keyword>
<comment type="caution">
    <text evidence="11">The sequence shown here is derived from an EMBL/GenBank/DDBJ whole genome shotgun (WGS) entry which is preliminary data.</text>
</comment>
<dbReference type="Proteomes" id="UP000237105">
    <property type="component" value="Unassembled WGS sequence"/>
</dbReference>
<dbReference type="OrthoDB" id="414047at2759"/>
<proteinExistence type="inferred from homology"/>
<dbReference type="GO" id="GO:0006813">
    <property type="term" value="P:potassium ion transport"/>
    <property type="evidence" value="ECO:0007669"/>
    <property type="project" value="InterPro"/>
</dbReference>
<dbReference type="Pfam" id="PF06241">
    <property type="entry name" value="Castor_Poll_mid"/>
    <property type="match status" value="1"/>
</dbReference>
<keyword evidence="5 9" id="KW-0472">Membrane</keyword>
<sequence>MSVDPDSASASSSRDWHFPSPPFIHSSPPSVNLPNYPRRFSARSPFRDVSSSTSSASAYSPQRTFHNAGLRRRVGFTRRTEQPRSKDTNDAVSVRKSETSSSVLDEKASATKKIKLMDFLGQGLELRIRWKMAVTVAILITAFSSLLYQNFSLHNQMNELQEHISELELILQVHNLSSAINGTHSAGGESDHLRSKSLKRLALFVSVTLLSIPLFVLKYIEYVSRSRSSENISEEVSLNKQLAYRVDVLLSVHPYAKPLGLLVATLLLICLGGLALFGVKDDSLAECLWLSWTYVADSGNHTNSEKFGERLVSVSISFGGMLIFAMMLGLVSDAISEKFDSLRKGRSEVVEQNHTLILGWSDKLGSLLNQLAIANESLGGGMVVVMAERDKEEMELDIAKMEFDFKGTSVICRSGSPLILADLKKVSVSKARAIVILAEDGNADQSDARALRTVLSLTGVKEGLRGHIVVELSDLDNEVLVKLVGGDLVETVVAHDVIGRLMIQCARQPGLAQIWEDILGFENCEFYIKRWQQLDGMHFEDVLISFPDAIPCGVKVASLGGKIILNPDDSYVLQEGDEVLVIAEDDDTYAPAALPMVWRGSVPKEFIVPKKEEKILFCGWRRDMEDMIMVLDAFLAHGSELWMFNEVAEKEREKKLIDGGLDIDRLENISLVNREGNAVIRRHLESLPLESFDSILILADESVEDSAIQADSRSLATLLLIRDIQAKRLPMVTQVQRGSFSQGSWIGEMQQASDKSVIISEILDPRTKNLLAMSKISDYVLSNELVSMALAMVAEDQQINDVLEELFAEEGNELQIRQADLYLREGEELSFYEIILRARQRREIVIGYRLAYAERAIINPPSKSSRQRWSVKDVFVVIAEKE</sequence>
<dbReference type="InterPro" id="IPR010420">
    <property type="entry name" value="CASTOR/POLLUX/SYM8_dom"/>
</dbReference>
<evidence type="ECO:0000256" key="4">
    <source>
        <dbReference type="ARBA" id="ARBA00022989"/>
    </source>
</evidence>
<keyword evidence="7" id="KW-0406">Ion transport</keyword>
<feature type="transmembrane region" description="Helical" evidence="9">
    <location>
        <begin position="128"/>
        <end position="148"/>
    </location>
</feature>
<keyword evidence="4 9" id="KW-1133">Transmembrane helix</keyword>
<keyword evidence="3 9" id="KW-0812">Transmembrane</keyword>
<feature type="domain" description="RCK N-terminal" evidence="10">
    <location>
        <begin position="352"/>
        <end position="493"/>
    </location>
</feature>
<feature type="domain" description="RCK N-terminal" evidence="10">
    <location>
        <begin position="612"/>
        <end position="757"/>
    </location>
</feature>
<dbReference type="Pfam" id="PF22614">
    <property type="entry name" value="Slo-like_RCK"/>
    <property type="match status" value="1"/>
</dbReference>
<evidence type="ECO:0000256" key="1">
    <source>
        <dbReference type="ARBA" id="ARBA00004232"/>
    </source>
</evidence>
<dbReference type="PANTHER" id="PTHR31563:SF1">
    <property type="entry name" value="ION CHANNEL CASTOR-RELATED"/>
    <property type="match status" value="1"/>
</dbReference>
<feature type="compositionally biased region" description="Basic and acidic residues" evidence="8">
    <location>
        <begin position="78"/>
        <end position="101"/>
    </location>
</feature>
<reference evidence="12" key="1">
    <citation type="submission" date="2016-06" db="EMBL/GenBank/DDBJ databases">
        <title>Parallel loss of symbiosis genes in relatives of nitrogen-fixing non-legume Parasponia.</title>
        <authorList>
            <person name="Van Velzen R."/>
            <person name="Holmer R."/>
            <person name="Bu F."/>
            <person name="Rutten L."/>
            <person name="Van Zeijl A."/>
            <person name="Liu W."/>
            <person name="Santuari L."/>
            <person name="Cao Q."/>
            <person name="Sharma T."/>
            <person name="Shen D."/>
            <person name="Roswanjaya Y."/>
            <person name="Wardhani T."/>
            <person name="Kalhor M.S."/>
            <person name="Jansen J."/>
            <person name="Van den Hoogen J."/>
            <person name="Gungor B."/>
            <person name="Hartog M."/>
            <person name="Hontelez J."/>
            <person name="Verver J."/>
            <person name="Yang W.-C."/>
            <person name="Schijlen E."/>
            <person name="Repin R."/>
            <person name="Schilthuizen M."/>
            <person name="Schranz E."/>
            <person name="Heidstra R."/>
            <person name="Miyata K."/>
            <person name="Fedorova E."/>
            <person name="Kohlen W."/>
            <person name="Bisseling T."/>
            <person name="Smit S."/>
            <person name="Geurts R."/>
        </authorList>
    </citation>
    <scope>NUCLEOTIDE SEQUENCE [LARGE SCALE GENOMIC DNA]</scope>
    <source>
        <strain evidence="12">cv. WU1-14</strain>
    </source>
</reference>
<accession>A0A2P5DXD5</accession>
<dbReference type="STRING" id="3476.A0A2P5DXD5"/>
<evidence type="ECO:0000256" key="5">
    <source>
        <dbReference type="ARBA" id="ARBA00023136"/>
    </source>
</evidence>
<evidence type="ECO:0000256" key="8">
    <source>
        <dbReference type="SAM" id="MobiDB-lite"/>
    </source>
</evidence>
<organism evidence="11 12">
    <name type="scientific">Parasponia andersonii</name>
    <name type="common">Sponia andersonii</name>
    <dbReference type="NCBI Taxonomy" id="3476"/>
    <lineage>
        <taxon>Eukaryota</taxon>
        <taxon>Viridiplantae</taxon>
        <taxon>Streptophyta</taxon>
        <taxon>Embryophyta</taxon>
        <taxon>Tracheophyta</taxon>
        <taxon>Spermatophyta</taxon>
        <taxon>Magnoliopsida</taxon>
        <taxon>eudicotyledons</taxon>
        <taxon>Gunneridae</taxon>
        <taxon>Pentapetalae</taxon>
        <taxon>rosids</taxon>
        <taxon>fabids</taxon>
        <taxon>Rosales</taxon>
        <taxon>Cannabaceae</taxon>
        <taxon>Parasponia</taxon>
    </lineage>
</organism>
<feature type="region of interest" description="Disordered" evidence="8">
    <location>
        <begin position="1"/>
        <end position="101"/>
    </location>
</feature>
<keyword evidence="12" id="KW-1185">Reference proteome</keyword>
<dbReference type="EMBL" id="JXTB01000011">
    <property type="protein sequence ID" value="PON77952.1"/>
    <property type="molecule type" value="Genomic_DNA"/>
</dbReference>
<evidence type="ECO:0000256" key="6">
    <source>
        <dbReference type="ARBA" id="ARBA00023242"/>
    </source>
</evidence>
<evidence type="ECO:0000256" key="2">
    <source>
        <dbReference type="ARBA" id="ARBA00008577"/>
    </source>
</evidence>
<feature type="transmembrane region" description="Helical" evidence="9">
    <location>
        <begin position="311"/>
        <end position="331"/>
    </location>
</feature>
<protein>
    <submittedName>
        <fullName evidence="11">CASTOR ion channel</fullName>
    </submittedName>
</protein>
<keyword evidence="7" id="KW-0813">Transport</keyword>
<dbReference type="PROSITE" id="PS51201">
    <property type="entry name" value="RCK_N"/>
    <property type="match status" value="2"/>
</dbReference>
<comment type="similarity">
    <text evidence="2">Belongs to the castor/pollux (TC 1.A.1.23) family.</text>
</comment>
<keyword evidence="6" id="KW-0539">Nucleus</keyword>
<dbReference type="PANTHER" id="PTHR31563">
    <property type="entry name" value="ION CHANNEL POLLUX-RELATED"/>
    <property type="match status" value="1"/>
</dbReference>
<dbReference type="InterPro" id="IPR044849">
    <property type="entry name" value="CASTOR/POLLUX/SYM8-like"/>
</dbReference>
<comment type="subcellular location">
    <subcellularLocation>
        <location evidence="1">Nucleus membrane</location>
        <topology evidence="1">Multi-pass membrane protein</topology>
    </subcellularLocation>
</comment>
<feature type="transmembrane region" description="Helical" evidence="9">
    <location>
        <begin position="259"/>
        <end position="279"/>
    </location>
</feature>